<evidence type="ECO:0000256" key="1">
    <source>
        <dbReference type="SAM" id="MobiDB-lite"/>
    </source>
</evidence>
<protein>
    <submittedName>
        <fullName evidence="2">Uncharacterized protein</fullName>
    </submittedName>
</protein>
<feature type="region of interest" description="Disordered" evidence="1">
    <location>
        <begin position="1"/>
        <end position="21"/>
    </location>
</feature>
<evidence type="ECO:0000313" key="2">
    <source>
        <dbReference type="EMBL" id="UJO11987.1"/>
    </source>
</evidence>
<dbReference type="AlphaFoldDB" id="A0A9Q8P3S3"/>
<feature type="region of interest" description="Disordered" evidence="1">
    <location>
        <begin position="111"/>
        <end position="159"/>
    </location>
</feature>
<reference evidence="2" key="1">
    <citation type="submission" date="2021-12" db="EMBL/GenBank/DDBJ databases">
        <authorList>
            <person name="Zaccaron A."/>
            <person name="Stergiopoulos I."/>
        </authorList>
    </citation>
    <scope>NUCLEOTIDE SEQUENCE</scope>
    <source>
        <strain evidence="2">Race5_Kim</strain>
    </source>
</reference>
<organism evidence="2 3">
    <name type="scientific">Passalora fulva</name>
    <name type="common">Tomato leaf mold</name>
    <name type="synonym">Cladosporium fulvum</name>
    <dbReference type="NCBI Taxonomy" id="5499"/>
    <lineage>
        <taxon>Eukaryota</taxon>
        <taxon>Fungi</taxon>
        <taxon>Dikarya</taxon>
        <taxon>Ascomycota</taxon>
        <taxon>Pezizomycotina</taxon>
        <taxon>Dothideomycetes</taxon>
        <taxon>Dothideomycetidae</taxon>
        <taxon>Mycosphaerellales</taxon>
        <taxon>Mycosphaerellaceae</taxon>
        <taxon>Fulvia</taxon>
    </lineage>
</organism>
<reference evidence="2" key="2">
    <citation type="journal article" date="2022" name="Microb. Genom.">
        <title>A chromosome-scale genome assembly of the tomato pathogen Cladosporium fulvum reveals a compartmentalized genome architecture and the presence of a dispensable chromosome.</title>
        <authorList>
            <person name="Zaccaron A.Z."/>
            <person name="Chen L.H."/>
            <person name="Samaras A."/>
            <person name="Stergiopoulos I."/>
        </authorList>
    </citation>
    <scope>NUCLEOTIDE SEQUENCE</scope>
    <source>
        <strain evidence="2">Race5_Kim</strain>
    </source>
</reference>
<name>A0A9Q8P3S3_PASFU</name>
<sequence>MQNTTNQSVVADDASQSIDEGVYIQENGDQVAVPAPASLKKNKKKAHKPMNAAEQVASMAMLQEKLKLFEKVGATAARPVDTTAEVPVAVESPTTPEPVVKKRKVSDVRALSSDMPTPEAIPAAVPPAINTASPKSVATSRRRGSSIASRSSEQEDPYCPNKVKQLMDKLNGLGIGMEKAISEVISRAKKLVVGEGAEAIRDRLTELEKEWKMGNREHMQNLVKFSERNGIVAMGGVQVPSGSLDVPVQSEVVSNSNE</sequence>
<dbReference type="RefSeq" id="XP_047756353.1">
    <property type="nucleotide sequence ID" value="XM_047899590.1"/>
</dbReference>
<keyword evidence="3" id="KW-1185">Reference proteome</keyword>
<gene>
    <name evidence="2" type="ORF">CLAFUR5_00442</name>
</gene>
<dbReference type="GeneID" id="71980320"/>
<dbReference type="KEGG" id="ffu:CLAFUR5_00442"/>
<feature type="compositionally biased region" description="Polar residues" evidence="1">
    <location>
        <begin position="1"/>
        <end position="18"/>
    </location>
</feature>
<feature type="compositionally biased region" description="Low complexity" evidence="1">
    <location>
        <begin position="116"/>
        <end position="132"/>
    </location>
</feature>
<dbReference type="EMBL" id="CP090163">
    <property type="protein sequence ID" value="UJO11987.1"/>
    <property type="molecule type" value="Genomic_DNA"/>
</dbReference>
<evidence type="ECO:0000313" key="3">
    <source>
        <dbReference type="Proteomes" id="UP000756132"/>
    </source>
</evidence>
<dbReference type="Proteomes" id="UP000756132">
    <property type="component" value="Chromosome 1"/>
</dbReference>
<accession>A0A9Q8P3S3</accession>
<dbReference type="OrthoDB" id="3648210at2759"/>
<proteinExistence type="predicted"/>